<accession>A0A1X0SBV8</accession>
<dbReference type="EMBL" id="KV921274">
    <property type="protein sequence ID" value="ORE21765.1"/>
    <property type="molecule type" value="Genomic_DNA"/>
</dbReference>
<dbReference type="AlphaFoldDB" id="A0A1X0SBV8"/>
<dbReference type="Proteomes" id="UP000242381">
    <property type="component" value="Unassembled WGS sequence"/>
</dbReference>
<proteinExistence type="predicted"/>
<name>A0A1X0SBV8_RHIZD</name>
<protein>
    <submittedName>
        <fullName evidence="1">Uncharacterized protein</fullName>
    </submittedName>
</protein>
<sequence>MDDKINKPLIVSASQLLQSLPMDPTNTDISETTLITRYTVTLLQPLFDNDD</sequence>
<evidence type="ECO:0000313" key="2">
    <source>
        <dbReference type="Proteomes" id="UP000242381"/>
    </source>
</evidence>
<organism evidence="1 2">
    <name type="scientific">Rhizopus microsporus</name>
    <dbReference type="NCBI Taxonomy" id="58291"/>
    <lineage>
        <taxon>Eukaryota</taxon>
        <taxon>Fungi</taxon>
        <taxon>Fungi incertae sedis</taxon>
        <taxon>Mucoromycota</taxon>
        <taxon>Mucoromycotina</taxon>
        <taxon>Mucoromycetes</taxon>
        <taxon>Mucorales</taxon>
        <taxon>Mucorineae</taxon>
        <taxon>Rhizopodaceae</taxon>
        <taxon>Rhizopus</taxon>
    </lineage>
</organism>
<gene>
    <name evidence="1" type="ORF">BCV71DRAFT_34394</name>
</gene>
<reference evidence="1 2" key="1">
    <citation type="journal article" date="2016" name="Proc. Natl. Acad. Sci. U.S.A.">
        <title>Lipid metabolic changes in an early divergent fungus govern the establishment of a mutualistic symbiosis with endobacteria.</title>
        <authorList>
            <person name="Lastovetsky O.A."/>
            <person name="Gaspar M.L."/>
            <person name="Mondo S.J."/>
            <person name="LaButti K.M."/>
            <person name="Sandor L."/>
            <person name="Grigoriev I.V."/>
            <person name="Henry S.A."/>
            <person name="Pawlowska T.E."/>
        </authorList>
    </citation>
    <scope>NUCLEOTIDE SEQUENCE [LARGE SCALE GENOMIC DNA]</scope>
    <source>
        <strain evidence="1 2">ATCC 11559</strain>
    </source>
</reference>
<evidence type="ECO:0000313" key="1">
    <source>
        <dbReference type="EMBL" id="ORE21765.1"/>
    </source>
</evidence>